<accession>A0AA39MZ36</accession>
<organism evidence="2 3">
    <name type="scientific">Armillaria tabescens</name>
    <name type="common">Ringless honey mushroom</name>
    <name type="synonym">Agaricus tabescens</name>
    <dbReference type="NCBI Taxonomy" id="1929756"/>
    <lineage>
        <taxon>Eukaryota</taxon>
        <taxon>Fungi</taxon>
        <taxon>Dikarya</taxon>
        <taxon>Basidiomycota</taxon>
        <taxon>Agaricomycotina</taxon>
        <taxon>Agaricomycetes</taxon>
        <taxon>Agaricomycetidae</taxon>
        <taxon>Agaricales</taxon>
        <taxon>Marasmiineae</taxon>
        <taxon>Physalacriaceae</taxon>
        <taxon>Desarmillaria</taxon>
    </lineage>
</organism>
<feature type="compositionally biased region" description="Acidic residues" evidence="1">
    <location>
        <begin position="89"/>
        <end position="102"/>
    </location>
</feature>
<name>A0AA39MZ36_ARMTA</name>
<evidence type="ECO:0000256" key="1">
    <source>
        <dbReference type="SAM" id="MobiDB-lite"/>
    </source>
</evidence>
<sequence>MDRALQEENKKWLRDNNVPDDNYWKYTPQKTDPRFDNPKVRDSYLRRRAQEIKDSRRENRPYKNPPILLDPPTDDKADVNHLQKVTENWDFDSEDDDNDDDSIMSFDSQSRQSGEESEDSFGTNES</sequence>
<comment type="caution">
    <text evidence="2">The sequence shown here is derived from an EMBL/GenBank/DDBJ whole genome shotgun (WGS) entry which is preliminary data.</text>
</comment>
<gene>
    <name evidence="2" type="ORF">EV420DRAFT_1646152</name>
</gene>
<feature type="region of interest" description="Disordered" evidence="1">
    <location>
        <begin position="1"/>
        <end position="126"/>
    </location>
</feature>
<keyword evidence="3" id="KW-1185">Reference proteome</keyword>
<dbReference type="Proteomes" id="UP001175211">
    <property type="component" value="Unassembled WGS sequence"/>
</dbReference>
<reference evidence="2" key="1">
    <citation type="submission" date="2023-06" db="EMBL/GenBank/DDBJ databases">
        <authorList>
            <consortium name="Lawrence Berkeley National Laboratory"/>
            <person name="Ahrendt S."/>
            <person name="Sahu N."/>
            <person name="Indic B."/>
            <person name="Wong-Bajracharya J."/>
            <person name="Merenyi Z."/>
            <person name="Ke H.-M."/>
            <person name="Monk M."/>
            <person name="Kocsube S."/>
            <person name="Drula E."/>
            <person name="Lipzen A."/>
            <person name="Balint B."/>
            <person name="Henrissat B."/>
            <person name="Andreopoulos B."/>
            <person name="Martin F.M."/>
            <person name="Harder C.B."/>
            <person name="Rigling D."/>
            <person name="Ford K.L."/>
            <person name="Foster G.D."/>
            <person name="Pangilinan J."/>
            <person name="Papanicolaou A."/>
            <person name="Barry K."/>
            <person name="LaButti K."/>
            <person name="Viragh M."/>
            <person name="Koriabine M."/>
            <person name="Yan M."/>
            <person name="Riley R."/>
            <person name="Champramary S."/>
            <person name="Plett K.L."/>
            <person name="Tsai I.J."/>
            <person name="Slot J."/>
            <person name="Sipos G."/>
            <person name="Plett J."/>
            <person name="Nagy L.G."/>
            <person name="Grigoriev I.V."/>
        </authorList>
    </citation>
    <scope>NUCLEOTIDE SEQUENCE</scope>
    <source>
        <strain evidence="2">CCBAS 213</strain>
    </source>
</reference>
<dbReference type="AlphaFoldDB" id="A0AA39MZ36"/>
<evidence type="ECO:0000313" key="2">
    <source>
        <dbReference type="EMBL" id="KAK0451414.1"/>
    </source>
</evidence>
<protein>
    <submittedName>
        <fullName evidence="2">Uncharacterized protein</fullName>
    </submittedName>
</protein>
<feature type="compositionally biased region" description="Basic and acidic residues" evidence="1">
    <location>
        <begin position="31"/>
        <end position="61"/>
    </location>
</feature>
<feature type="compositionally biased region" description="Basic and acidic residues" evidence="1">
    <location>
        <begin position="1"/>
        <end position="14"/>
    </location>
</feature>
<dbReference type="RefSeq" id="XP_060327751.1">
    <property type="nucleotide sequence ID" value="XM_060477868.1"/>
</dbReference>
<evidence type="ECO:0000313" key="3">
    <source>
        <dbReference type="Proteomes" id="UP001175211"/>
    </source>
</evidence>
<dbReference type="EMBL" id="JAUEPS010000033">
    <property type="protein sequence ID" value="KAK0451414.1"/>
    <property type="molecule type" value="Genomic_DNA"/>
</dbReference>
<proteinExistence type="predicted"/>
<dbReference type="GeneID" id="85361416"/>